<dbReference type="InterPro" id="IPR050155">
    <property type="entry name" value="HAD-like_hydrolase_sf"/>
</dbReference>
<dbReference type="InterPro" id="IPR023214">
    <property type="entry name" value="HAD_sf"/>
</dbReference>
<dbReference type="PANTHER" id="PTHR43434:SF24">
    <property type="entry name" value="HYDROLASE-RELATED"/>
    <property type="match status" value="1"/>
</dbReference>
<dbReference type="SFLD" id="SFLDS00003">
    <property type="entry name" value="Haloacid_Dehalogenase"/>
    <property type="match status" value="1"/>
</dbReference>
<evidence type="ECO:0000313" key="1">
    <source>
        <dbReference type="EMBL" id="MDA4843826.1"/>
    </source>
</evidence>
<dbReference type="SFLD" id="SFLDG01129">
    <property type="entry name" value="C1.5:_HAD__Beta-PGM__Phosphata"/>
    <property type="match status" value="1"/>
</dbReference>
<proteinExistence type="predicted"/>
<comment type="caution">
    <text evidence="1">The sequence shown here is derived from an EMBL/GenBank/DDBJ whole genome shotgun (WGS) entry which is preliminary data.</text>
</comment>
<dbReference type="Gene3D" id="3.40.50.1000">
    <property type="entry name" value="HAD superfamily/HAD-like"/>
    <property type="match status" value="1"/>
</dbReference>
<dbReference type="Proteomes" id="UP001148313">
    <property type="component" value="Unassembled WGS sequence"/>
</dbReference>
<dbReference type="RefSeq" id="WP_271087337.1">
    <property type="nucleotide sequence ID" value="NZ_JAPJZH010000001.1"/>
</dbReference>
<protein>
    <submittedName>
        <fullName evidence="1">HAD-IA family hydrolase</fullName>
    </submittedName>
</protein>
<dbReference type="GO" id="GO:0016787">
    <property type="term" value="F:hydrolase activity"/>
    <property type="evidence" value="ECO:0007669"/>
    <property type="project" value="UniProtKB-KW"/>
</dbReference>
<keyword evidence="1" id="KW-0378">Hydrolase</keyword>
<dbReference type="InterPro" id="IPR041492">
    <property type="entry name" value="HAD_2"/>
</dbReference>
<organism evidence="1 2">
    <name type="scientific">Hoeflea poritis</name>
    <dbReference type="NCBI Taxonomy" id="2993659"/>
    <lineage>
        <taxon>Bacteria</taxon>
        <taxon>Pseudomonadati</taxon>
        <taxon>Pseudomonadota</taxon>
        <taxon>Alphaproteobacteria</taxon>
        <taxon>Hyphomicrobiales</taxon>
        <taxon>Rhizobiaceae</taxon>
        <taxon>Hoeflea</taxon>
    </lineage>
</organism>
<accession>A0ABT4VGJ6</accession>
<dbReference type="NCBIfam" id="TIGR01549">
    <property type="entry name" value="HAD-SF-IA-v1"/>
    <property type="match status" value="1"/>
</dbReference>
<dbReference type="PANTHER" id="PTHR43434">
    <property type="entry name" value="PHOSPHOGLYCOLATE PHOSPHATASE"/>
    <property type="match status" value="1"/>
</dbReference>
<dbReference type="InterPro" id="IPR023198">
    <property type="entry name" value="PGP-like_dom2"/>
</dbReference>
<dbReference type="EMBL" id="JAPJZH010000001">
    <property type="protein sequence ID" value="MDA4843826.1"/>
    <property type="molecule type" value="Genomic_DNA"/>
</dbReference>
<dbReference type="Pfam" id="PF13419">
    <property type="entry name" value="HAD_2"/>
    <property type="match status" value="1"/>
</dbReference>
<dbReference type="SFLD" id="SFLDG01135">
    <property type="entry name" value="C1.5.6:_HAD__Beta-PGM__Phospha"/>
    <property type="match status" value="1"/>
</dbReference>
<dbReference type="Gene3D" id="1.10.150.240">
    <property type="entry name" value="Putative phosphatase, domain 2"/>
    <property type="match status" value="1"/>
</dbReference>
<gene>
    <name evidence="1" type="ORF">OOZ53_00600</name>
</gene>
<reference evidence="1" key="1">
    <citation type="submission" date="2022-11" db="EMBL/GenBank/DDBJ databases">
        <title>Hoeflea poritis sp. nov., isolated from scleractinian coral Porites lutea.</title>
        <authorList>
            <person name="Zhang G."/>
            <person name="Wei Q."/>
            <person name="Cai L."/>
        </authorList>
    </citation>
    <scope>NUCLEOTIDE SEQUENCE</scope>
    <source>
        <strain evidence="1">E7-10</strain>
    </source>
</reference>
<dbReference type="SUPFAM" id="SSF56784">
    <property type="entry name" value="HAD-like"/>
    <property type="match status" value="1"/>
</dbReference>
<name>A0ABT4VGJ6_9HYPH</name>
<sequence>MKLVLFDCDGTLIDSAAIIQASMERAFADEGHPAPELSQTKSIIGLTLDVAISRLLEREIDAVVHRLVRSYKHHSLRMRDAEDCEEPFYEGIWELLQALSVRDDILLGVVTGKSRRGLDNLLQKHGLARTMIATRTADECPSKPHPAMVLECCSDAGMDPAQTIVIGDAIYDMEMARNAGASAIGVSWGYADTQLLREAGAHRVVDAPAELLPIIGVQ</sequence>
<keyword evidence="2" id="KW-1185">Reference proteome</keyword>
<dbReference type="InterPro" id="IPR006439">
    <property type="entry name" value="HAD-SF_hydro_IA"/>
</dbReference>
<evidence type="ECO:0000313" key="2">
    <source>
        <dbReference type="Proteomes" id="UP001148313"/>
    </source>
</evidence>
<dbReference type="InterPro" id="IPR036412">
    <property type="entry name" value="HAD-like_sf"/>
</dbReference>